<dbReference type="CDD" id="cd00093">
    <property type="entry name" value="HTH_XRE"/>
    <property type="match status" value="1"/>
</dbReference>
<dbReference type="AlphaFoldDB" id="Q0HUB1"/>
<dbReference type="Gene3D" id="1.10.260.40">
    <property type="entry name" value="lambda repressor-like DNA-binding domains"/>
    <property type="match status" value="1"/>
</dbReference>
<dbReference type="PROSITE" id="PS50943">
    <property type="entry name" value="HTH_CROC1"/>
    <property type="match status" value="1"/>
</dbReference>
<dbReference type="EMBL" id="CP000444">
    <property type="protein sequence ID" value="ABI43294.1"/>
    <property type="molecule type" value="Genomic_DNA"/>
</dbReference>
<gene>
    <name evidence="2" type="ordered locus">Shewmr7_2307</name>
</gene>
<organism evidence="2">
    <name type="scientific">Shewanella sp. (strain MR-7)</name>
    <dbReference type="NCBI Taxonomy" id="60481"/>
    <lineage>
        <taxon>Bacteria</taxon>
        <taxon>Pseudomonadati</taxon>
        <taxon>Pseudomonadota</taxon>
        <taxon>Gammaproteobacteria</taxon>
        <taxon>Alteromonadales</taxon>
        <taxon>Shewanellaceae</taxon>
        <taxon>Shewanella</taxon>
    </lineage>
</organism>
<dbReference type="InterPro" id="IPR001387">
    <property type="entry name" value="Cro/C1-type_HTH"/>
</dbReference>
<name>Q0HUB1_SHESR</name>
<reference evidence="2" key="1">
    <citation type="submission" date="2006-08" db="EMBL/GenBank/DDBJ databases">
        <title>Complete sequence of Chromosome1 of Shewanella sp. MR-7.</title>
        <authorList>
            <consortium name="US DOE Joint Genome Institute"/>
            <person name="Copeland A."/>
            <person name="Lucas S."/>
            <person name="Lapidus A."/>
            <person name="Barry K."/>
            <person name="Detter J.C."/>
            <person name="Glavina del Rio T."/>
            <person name="Hammon N."/>
            <person name="Israni S."/>
            <person name="Dalin E."/>
            <person name="Tice H."/>
            <person name="Pitluck S."/>
            <person name="Kiss H."/>
            <person name="Brettin T."/>
            <person name="Bruce D."/>
            <person name="Han C."/>
            <person name="Tapia R."/>
            <person name="Gilna P."/>
            <person name="Schmutz J."/>
            <person name="Larimer F."/>
            <person name="Land M."/>
            <person name="Hauser L."/>
            <person name="Kyrpides N."/>
            <person name="Mikhailova N."/>
            <person name="Nealson K."/>
            <person name="Konstantinidis K."/>
            <person name="Klappenbach J."/>
            <person name="Tiedje J."/>
            <person name="Richardson P."/>
        </authorList>
    </citation>
    <scope>NUCLEOTIDE SEQUENCE</scope>
    <source>
        <strain evidence="2">MR-7</strain>
    </source>
</reference>
<protein>
    <recommendedName>
        <fullName evidence="1">HTH cro/C1-type domain-containing protein</fullName>
    </recommendedName>
</protein>
<proteinExistence type="predicted"/>
<accession>Q0HUB1</accession>
<feature type="domain" description="HTH cro/C1-type" evidence="1">
    <location>
        <begin position="49"/>
        <end position="79"/>
    </location>
</feature>
<evidence type="ECO:0000313" key="2">
    <source>
        <dbReference type="EMBL" id="ABI43294.1"/>
    </source>
</evidence>
<evidence type="ECO:0000259" key="1">
    <source>
        <dbReference type="PROSITE" id="PS50943"/>
    </source>
</evidence>
<dbReference type="GO" id="GO:0003677">
    <property type="term" value="F:DNA binding"/>
    <property type="evidence" value="ECO:0007669"/>
    <property type="project" value="InterPro"/>
</dbReference>
<dbReference type="HOGENOM" id="CLU_874042_0_0_6"/>
<dbReference type="KEGG" id="shm:Shewmr7_2307"/>
<dbReference type="InterPro" id="IPR010982">
    <property type="entry name" value="Lambda_DNA-bd_dom_sf"/>
</dbReference>
<sequence>MKRIEVIVAYKFSTKLESWIEQRKMSRKDLIALLQCEYYDIFEGLDLITLSRWVNGKSTPPLYKQLYVAKVLGVNIVDIIKEIDVLKQKSSNKAMAAVNLISKALDFSISSFSYVKLPEVIFSEVIELKGKAYNDVFGDFYKNIVSFRDFNQFLSDKDISYFALLLKNEDGLIVGHWSGIANLEAIDDISHLLKIDNDELKKSVLVKPGYYTSSKHYFELICVAICYYLLNYAKEKDYAYFFIVDFQPMLSFCKIVFEAEEVKYYRNSDNKMGVYLMRFNIIKAISNPVVIKDVQARLLCLSNCDGKCKQCNLKSFLN</sequence>